<name>A0A8J7ME41_9BACT</name>
<comment type="caution">
    <text evidence="1">The sequence shown here is derived from an EMBL/GenBank/DDBJ whole genome shotgun (WGS) entry which is preliminary data.</text>
</comment>
<dbReference type="AlphaFoldDB" id="A0A8J7ME41"/>
<accession>A0A8J7ME41</accession>
<protein>
    <submittedName>
        <fullName evidence="1">Uncharacterized protein</fullName>
    </submittedName>
</protein>
<keyword evidence="2" id="KW-1185">Reference proteome</keyword>
<sequence>MKTSQLSIIASLVLSLPLFAGDLIPYKDFYVSVETNDWFARRDEGDRLNVSVSISRSADKPNGSSSIRVYCYTFESWQRMLTDDDIEAFLAAGDAAQEGEEFRHVVTTETFRGDQETIYEVVNVGGEKLVRMSRGVEQAEFVPAEAAKVRAALAQARSAEAWYKKLLLDEVLPEPNDEARPPRSSSYNLISTIGTVSGKGLGYEVAATSFSSEGDPEYRIEHELCLYSEEGEETGSLSGDWVADLLKEISIALDATVNGRAYSFQSNEVAGSSYSVTVNLATMEADVELQPGNFFNNREASRGHFGKAQLADIRKLISDYENRAKWFQANERLFYTKN</sequence>
<proteinExistence type="predicted"/>
<evidence type="ECO:0000313" key="1">
    <source>
        <dbReference type="EMBL" id="MBK1791002.1"/>
    </source>
</evidence>
<reference evidence="1" key="1">
    <citation type="submission" date="2021-01" db="EMBL/GenBank/DDBJ databases">
        <title>Modified the classification status of verrucomicrobia.</title>
        <authorList>
            <person name="Feng X."/>
        </authorList>
    </citation>
    <scope>NUCLEOTIDE SEQUENCE</scope>
    <source>
        <strain evidence="1">_KCTC 22039</strain>
    </source>
</reference>
<gene>
    <name evidence="1" type="ORF">JIN82_07535</name>
</gene>
<dbReference type="Proteomes" id="UP000624703">
    <property type="component" value="Unassembled WGS sequence"/>
</dbReference>
<dbReference type="EMBL" id="JAENIM010000039">
    <property type="protein sequence ID" value="MBK1791002.1"/>
    <property type="molecule type" value="Genomic_DNA"/>
</dbReference>
<dbReference type="RefSeq" id="WP_200311021.1">
    <property type="nucleotide sequence ID" value="NZ_JAENIM010000039.1"/>
</dbReference>
<organism evidence="1 2">
    <name type="scientific">Persicirhabdus sediminis</name>
    <dbReference type="NCBI Taxonomy" id="454144"/>
    <lineage>
        <taxon>Bacteria</taxon>
        <taxon>Pseudomonadati</taxon>
        <taxon>Verrucomicrobiota</taxon>
        <taxon>Verrucomicrobiia</taxon>
        <taxon>Verrucomicrobiales</taxon>
        <taxon>Verrucomicrobiaceae</taxon>
        <taxon>Persicirhabdus</taxon>
    </lineage>
</organism>
<evidence type="ECO:0000313" key="2">
    <source>
        <dbReference type="Proteomes" id="UP000624703"/>
    </source>
</evidence>